<evidence type="ECO:0000313" key="1">
    <source>
        <dbReference type="EMBL" id="CAG8798842.1"/>
    </source>
</evidence>
<accession>A0A9N9JW14</accession>
<feature type="non-terminal residue" evidence="1">
    <location>
        <position position="1"/>
    </location>
</feature>
<organism evidence="1 2">
    <name type="scientific">Racocetra fulgida</name>
    <dbReference type="NCBI Taxonomy" id="60492"/>
    <lineage>
        <taxon>Eukaryota</taxon>
        <taxon>Fungi</taxon>
        <taxon>Fungi incertae sedis</taxon>
        <taxon>Mucoromycota</taxon>
        <taxon>Glomeromycotina</taxon>
        <taxon>Glomeromycetes</taxon>
        <taxon>Diversisporales</taxon>
        <taxon>Gigasporaceae</taxon>
        <taxon>Racocetra</taxon>
    </lineage>
</organism>
<gene>
    <name evidence="1" type="ORF">RFULGI_LOCUS17524</name>
</gene>
<keyword evidence="2" id="KW-1185">Reference proteome</keyword>
<sequence length="44" mass="4883">GTFLVRGKTIEDLEELQPRVHKCFEAASEATGAKTKITWGRAVH</sequence>
<comment type="caution">
    <text evidence="1">The sequence shown here is derived from an EMBL/GenBank/DDBJ whole genome shotgun (WGS) entry which is preliminary data.</text>
</comment>
<evidence type="ECO:0000313" key="2">
    <source>
        <dbReference type="Proteomes" id="UP000789396"/>
    </source>
</evidence>
<dbReference type="OrthoDB" id="6119954at2759"/>
<reference evidence="1" key="1">
    <citation type="submission" date="2021-06" db="EMBL/GenBank/DDBJ databases">
        <authorList>
            <person name="Kallberg Y."/>
            <person name="Tangrot J."/>
            <person name="Rosling A."/>
        </authorList>
    </citation>
    <scope>NUCLEOTIDE SEQUENCE</scope>
    <source>
        <strain evidence="1">IN212</strain>
    </source>
</reference>
<feature type="non-terminal residue" evidence="1">
    <location>
        <position position="44"/>
    </location>
</feature>
<dbReference type="Proteomes" id="UP000789396">
    <property type="component" value="Unassembled WGS sequence"/>
</dbReference>
<dbReference type="AlphaFoldDB" id="A0A9N9JW14"/>
<dbReference type="EMBL" id="CAJVPZ010069272">
    <property type="protein sequence ID" value="CAG8798842.1"/>
    <property type="molecule type" value="Genomic_DNA"/>
</dbReference>
<proteinExistence type="predicted"/>
<protein>
    <submittedName>
        <fullName evidence="1">18_t:CDS:1</fullName>
    </submittedName>
</protein>
<name>A0A9N9JW14_9GLOM</name>
<dbReference type="Gene3D" id="3.30.70.360">
    <property type="match status" value="1"/>
</dbReference>